<organism evidence="1">
    <name type="scientific">viral metagenome</name>
    <dbReference type="NCBI Taxonomy" id="1070528"/>
    <lineage>
        <taxon>unclassified sequences</taxon>
        <taxon>metagenomes</taxon>
        <taxon>organismal metagenomes</taxon>
    </lineage>
</organism>
<sequence>MGSPARIFAIVTLAVSLPWGILANERPCDEPTVVHEGREAPCTGVALGPEAYGRIHNGLEKLLLANSDLGMKMEVLSVEYQRMANLLEIERDAHARTRSLLDEPIQIPAAVPWYERPAFLVPVGIAVGAAITYLTVRLVE</sequence>
<evidence type="ECO:0000313" key="1">
    <source>
        <dbReference type="EMBL" id="QJA89384.1"/>
    </source>
</evidence>
<protein>
    <submittedName>
        <fullName evidence="1">Uncharacterized protein</fullName>
    </submittedName>
</protein>
<dbReference type="EMBL" id="MT142843">
    <property type="protein sequence ID" value="QJA89384.1"/>
    <property type="molecule type" value="Genomic_DNA"/>
</dbReference>
<gene>
    <name evidence="1" type="ORF">MM415B02558_0002</name>
</gene>
<proteinExistence type="predicted"/>
<dbReference type="AlphaFoldDB" id="A0A6M3L7G2"/>
<name>A0A6M3L7G2_9ZZZZ</name>
<accession>A0A6M3L7G2</accession>
<reference evidence="1" key="1">
    <citation type="submission" date="2020-03" db="EMBL/GenBank/DDBJ databases">
        <title>The deep terrestrial virosphere.</title>
        <authorList>
            <person name="Holmfeldt K."/>
            <person name="Nilsson E."/>
            <person name="Simone D."/>
            <person name="Lopez-Fernandez M."/>
            <person name="Wu X."/>
            <person name="de Brujin I."/>
            <person name="Lundin D."/>
            <person name="Andersson A."/>
            <person name="Bertilsson S."/>
            <person name="Dopson M."/>
        </authorList>
    </citation>
    <scope>NUCLEOTIDE SEQUENCE</scope>
    <source>
        <strain evidence="1">MM415B02558</strain>
    </source>
</reference>